<name>A0A1M6M1Z8_9BACE</name>
<dbReference type="eggNOG" id="ENOG502Z9CP">
    <property type="taxonomic scope" value="Bacteria"/>
</dbReference>
<keyword evidence="2" id="KW-1185">Reference proteome</keyword>
<reference evidence="2" key="1">
    <citation type="submission" date="2016-11" db="EMBL/GenBank/DDBJ databases">
        <authorList>
            <person name="Varghese N."/>
            <person name="Submissions S."/>
        </authorList>
    </citation>
    <scope>NUCLEOTIDE SEQUENCE [LARGE SCALE GENOMIC DNA]</scope>
    <source>
        <strain evidence="2">DSM 26884</strain>
    </source>
</reference>
<dbReference type="AlphaFoldDB" id="A0A1M6M1Z8"/>
<dbReference type="Proteomes" id="UP000184192">
    <property type="component" value="Unassembled WGS sequence"/>
</dbReference>
<dbReference type="EMBL" id="FQZN01000060">
    <property type="protein sequence ID" value="SHJ77492.1"/>
    <property type="molecule type" value="Genomic_DNA"/>
</dbReference>
<dbReference type="InterPro" id="IPR018534">
    <property type="entry name" value="Tet_reg_excision_RteC"/>
</dbReference>
<accession>A0A1M6M1Z8</accession>
<dbReference type="Pfam" id="PF09357">
    <property type="entry name" value="RteC"/>
    <property type="match status" value="1"/>
</dbReference>
<organism evidence="1 2">
    <name type="scientific">Bacteroides stercorirosoris</name>
    <dbReference type="NCBI Taxonomy" id="871324"/>
    <lineage>
        <taxon>Bacteria</taxon>
        <taxon>Pseudomonadati</taxon>
        <taxon>Bacteroidota</taxon>
        <taxon>Bacteroidia</taxon>
        <taxon>Bacteroidales</taxon>
        <taxon>Bacteroidaceae</taxon>
        <taxon>Bacteroides</taxon>
    </lineage>
</organism>
<evidence type="ECO:0000313" key="2">
    <source>
        <dbReference type="Proteomes" id="UP000184192"/>
    </source>
</evidence>
<evidence type="ECO:0000313" key="1">
    <source>
        <dbReference type="EMBL" id="SHJ77492.1"/>
    </source>
</evidence>
<gene>
    <name evidence="1" type="ORF">SAMN05444350_1608</name>
</gene>
<protein>
    <submittedName>
        <fullName evidence="1">RteC protein</fullName>
    </submittedName>
</protein>
<proteinExistence type="predicted"/>
<sequence>MAFTETDRKLGMRRIRMENFVKKIKQNIELEIVRIEQQPIDVLDKLKQIVDFIQASLILLKTTIADHQFASSHEEILFFKVWKPQISGLLIFYIRLYQIEKNRTGKSPSIQCKYLKAEYESLKKALADNSFYPYYQSGKTDSDELYFMREHYDILSDTCHFSLDRDTTFSTLHDSSVAEILANRRLTQYLSDEIDSLSDELHLRFTSIIESNLLQWTDSKVALVEFIYALYAGKCFNNGATNLKDIAFCCETLFNIEIGDFYRIFLEIRNRKKNRTQFLDKLKEKITRMMDELDR</sequence>